<dbReference type="Proteomes" id="UP000002233">
    <property type="component" value="Chromosome"/>
</dbReference>
<keyword evidence="6 8" id="KW-1133">Transmembrane helix</keyword>
<evidence type="ECO:0000256" key="1">
    <source>
        <dbReference type="ARBA" id="ARBA00004651"/>
    </source>
</evidence>
<dbReference type="PANTHER" id="PTHR30472">
    <property type="entry name" value="FERRIC ENTEROBACTIN TRANSPORT SYSTEM PERMEASE PROTEIN"/>
    <property type="match status" value="1"/>
</dbReference>
<reference evidence="9 10" key="2">
    <citation type="journal article" date="2011" name="Microbiology">
        <title>The genome sequence of Bacillus subtilis subsp. spizizenii W23: insights into speciation within the B. subtilis complex and into the history of B. subtilis genetics.</title>
        <authorList>
            <person name="Zeigler D.R."/>
        </authorList>
    </citation>
    <scope>NUCLEOTIDE SEQUENCE [LARGE SCALE GENOMIC DNA]</scope>
    <source>
        <strain evidence="10">ATCC 23059 / NRRL B-14472 / W23</strain>
    </source>
</reference>
<evidence type="ECO:0000256" key="3">
    <source>
        <dbReference type="ARBA" id="ARBA00022448"/>
    </source>
</evidence>
<reference key="1">
    <citation type="submission" date="2010-08" db="EMBL/GenBank/DDBJ databases">
        <authorList>
            <person name="Zeigler D.R."/>
        </authorList>
    </citation>
    <scope>NUCLEOTIDE SEQUENCE</scope>
    <source>
        <strain>W23</strain>
    </source>
</reference>
<sequence length="419" mass="44574">MGHISYLLSGKWVIKRIIIDVIIPSQEPVDTIFLQLYSHYCLKRSIKSAEKSDILEQQLIIIISIGKEVRLLSQKKNRQTTSEEIQWTSRSYSAIIVLIAGISLLCLGALLSISLGAADIHLRTVWDAIFHFQPTETSHQIIHDLRLPRTAAAALVGALLAVSGAIMQGMTRNPLAEPSIMGVTSGSAFAVSLAFAFFPGLSAMGLVLWSFAGAGLGASTVMGIGMFSRGGLTPVKLALAGTAVTYFFTGISTAIAIRFDVAQDISFWYAGGVAGVKWSGVQLLLLAGAVGLTLAFIIARSVTVLSLGDELAKGLGQYTSAVKLVGMLVVVILTGAAVSIAGTIAFIGLIIPHITRFLVGVDYRWIIPCSAVLGAVLLVFADIAARLVNAPFETPVGALTSLIGVPFFFYLARRERRGL</sequence>
<name>E0U1J0_BACSH</name>
<evidence type="ECO:0000256" key="8">
    <source>
        <dbReference type="SAM" id="Phobius"/>
    </source>
</evidence>
<comment type="subcellular location">
    <subcellularLocation>
        <location evidence="1">Cell membrane</location>
        <topology evidence="1">Multi-pass membrane protein</topology>
    </subcellularLocation>
</comment>
<dbReference type="HOGENOM" id="CLU_013016_1_0_9"/>
<accession>E0U1J0</accession>
<feature type="transmembrane region" description="Helical" evidence="8">
    <location>
        <begin position="394"/>
        <end position="412"/>
    </location>
</feature>
<keyword evidence="3" id="KW-0813">Transport</keyword>
<evidence type="ECO:0000313" key="9">
    <source>
        <dbReference type="EMBL" id="ADM39298.1"/>
    </source>
</evidence>
<evidence type="ECO:0000313" key="10">
    <source>
        <dbReference type="Proteomes" id="UP000002233"/>
    </source>
</evidence>
<feature type="transmembrane region" description="Helical" evidence="8">
    <location>
        <begin position="150"/>
        <end position="167"/>
    </location>
</feature>
<keyword evidence="4" id="KW-1003">Cell membrane</keyword>
<evidence type="ECO:0000256" key="4">
    <source>
        <dbReference type="ARBA" id="ARBA00022475"/>
    </source>
</evidence>
<dbReference type="FunFam" id="1.10.3470.10:FF:000001">
    <property type="entry name" value="Vitamin B12 ABC transporter permease BtuC"/>
    <property type="match status" value="1"/>
</dbReference>
<dbReference type="EMBL" id="CP002183">
    <property type="protein sequence ID" value="ADM39298.1"/>
    <property type="molecule type" value="Genomic_DNA"/>
</dbReference>
<feature type="transmembrane region" description="Helical" evidence="8">
    <location>
        <begin position="363"/>
        <end position="388"/>
    </location>
</feature>
<evidence type="ECO:0000256" key="5">
    <source>
        <dbReference type="ARBA" id="ARBA00022692"/>
    </source>
</evidence>
<dbReference type="Gene3D" id="1.10.3470.10">
    <property type="entry name" value="ABC transporter involved in vitamin B12 uptake, BtuC"/>
    <property type="match status" value="1"/>
</dbReference>
<dbReference type="PANTHER" id="PTHR30472:SF58">
    <property type="entry name" value="IRON(3+)-HYDROXAMATE IMPORT SYSTEM PERMEASE PROTEIN FHUB"/>
    <property type="match status" value="1"/>
</dbReference>
<organism evidence="9 10">
    <name type="scientific">Bacillus spizizenii (strain ATCC 23059 / NRRL B-14472 / W23)</name>
    <name type="common">Bacillus subtilis subsp. spizizenii</name>
    <dbReference type="NCBI Taxonomy" id="655816"/>
    <lineage>
        <taxon>Bacteria</taxon>
        <taxon>Bacillati</taxon>
        <taxon>Bacillota</taxon>
        <taxon>Bacilli</taxon>
        <taxon>Bacillales</taxon>
        <taxon>Bacillaceae</taxon>
        <taxon>Bacillus</taxon>
    </lineage>
</organism>
<evidence type="ECO:0000256" key="7">
    <source>
        <dbReference type="ARBA" id="ARBA00023136"/>
    </source>
</evidence>
<dbReference type="AlphaFoldDB" id="E0U1J0"/>
<feature type="transmembrane region" description="Helical" evidence="8">
    <location>
        <begin position="239"/>
        <end position="259"/>
    </location>
</feature>
<dbReference type="CDD" id="cd06550">
    <property type="entry name" value="TM_ABC_iron-siderophores_like"/>
    <property type="match status" value="1"/>
</dbReference>
<dbReference type="InterPro" id="IPR000522">
    <property type="entry name" value="ABC_transptr_permease_BtuC"/>
</dbReference>
<dbReference type="GO" id="GO:0022857">
    <property type="term" value="F:transmembrane transporter activity"/>
    <property type="evidence" value="ECO:0007669"/>
    <property type="project" value="InterPro"/>
</dbReference>
<feature type="transmembrane region" description="Helical" evidence="8">
    <location>
        <begin position="280"/>
        <end position="304"/>
    </location>
</feature>
<gene>
    <name evidence="9" type="primary">fhuB</name>
    <name evidence="9" type="ordered locus">BSUW23_16315</name>
</gene>
<evidence type="ECO:0000256" key="2">
    <source>
        <dbReference type="ARBA" id="ARBA00007935"/>
    </source>
</evidence>
<dbReference type="KEGG" id="bss:BSUW23_16315"/>
<dbReference type="SUPFAM" id="SSF81345">
    <property type="entry name" value="ABC transporter involved in vitamin B12 uptake, BtuC"/>
    <property type="match status" value="1"/>
</dbReference>
<keyword evidence="7 8" id="KW-0472">Membrane</keyword>
<feature type="transmembrane region" description="Helical" evidence="8">
    <location>
        <begin position="179"/>
        <end position="199"/>
    </location>
</feature>
<dbReference type="GO" id="GO:0033214">
    <property type="term" value="P:siderophore-iron import into cell"/>
    <property type="evidence" value="ECO:0007669"/>
    <property type="project" value="TreeGrafter"/>
</dbReference>
<dbReference type="InterPro" id="IPR037294">
    <property type="entry name" value="ABC_BtuC-like"/>
</dbReference>
<dbReference type="Pfam" id="PF01032">
    <property type="entry name" value="FecCD"/>
    <property type="match status" value="1"/>
</dbReference>
<feature type="transmembrane region" description="Helical" evidence="8">
    <location>
        <begin position="92"/>
        <end position="113"/>
    </location>
</feature>
<evidence type="ECO:0000256" key="6">
    <source>
        <dbReference type="ARBA" id="ARBA00022989"/>
    </source>
</evidence>
<comment type="similarity">
    <text evidence="2">Belongs to the binding-protein-dependent transport system permease family. FecCD subfamily.</text>
</comment>
<keyword evidence="5 8" id="KW-0812">Transmembrane</keyword>
<protein>
    <submittedName>
        <fullName evidence="9">Ferrichrome ABC transporter (Permease)</fullName>
    </submittedName>
</protein>
<proteinExistence type="inferred from homology"/>
<feature type="transmembrane region" description="Helical" evidence="8">
    <location>
        <begin position="324"/>
        <end position="351"/>
    </location>
</feature>
<dbReference type="GO" id="GO:0005886">
    <property type="term" value="C:plasma membrane"/>
    <property type="evidence" value="ECO:0007669"/>
    <property type="project" value="UniProtKB-SubCell"/>
</dbReference>
<feature type="transmembrane region" description="Helical" evidence="8">
    <location>
        <begin position="206"/>
        <end position="227"/>
    </location>
</feature>